<dbReference type="InterPro" id="IPR009100">
    <property type="entry name" value="AcylCoA_DH/oxidase_NM_dom_sf"/>
</dbReference>
<evidence type="ECO:0000313" key="12">
    <source>
        <dbReference type="Proteomes" id="UP000050515"/>
    </source>
</evidence>
<feature type="domain" description="Acyl-CoA oxidase/dehydrogenase middle" evidence="7">
    <location>
        <begin position="124"/>
        <end position="221"/>
    </location>
</feature>
<dbReference type="CDD" id="cd00567">
    <property type="entry name" value="ACAD"/>
    <property type="match status" value="1"/>
</dbReference>
<evidence type="ECO:0000256" key="5">
    <source>
        <dbReference type="RuleBase" id="RU362125"/>
    </source>
</evidence>
<dbReference type="Proteomes" id="UP000050320">
    <property type="component" value="Unassembled WGS sequence"/>
</dbReference>
<dbReference type="Gene3D" id="1.20.140.10">
    <property type="entry name" value="Butyryl-CoA Dehydrogenase, subunit A, domain 3"/>
    <property type="match status" value="1"/>
</dbReference>
<dbReference type="Gene3D" id="1.10.540.10">
    <property type="entry name" value="Acyl-CoA dehydrogenase/oxidase, N-terminal domain"/>
    <property type="match status" value="1"/>
</dbReference>
<evidence type="ECO:0000256" key="2">
    <source>
        <dbReference type="ARBA" id="ARBA00009347"/>
    </source>
</evidence>
<dbReference type="PATRIC" id="fig|507754.4.peg.668"/>
<dbReference type="GeneID" id="84221863"/>
<proteinExistence type="inferred from homology"/>
<dbReference type="Pfam" id="PF00441">
    <property type="entry name" value="Acyl-CoA_dh_1"/>
    <property type="match status" value="1"/>
</dbReference>
<reference evidence="9 12" key="1">
    <citation type="submission" date="2015-09" db="EMBL/GenBank/DDBJ databases">
        <title>Draft genome sequence of Acidiplasma aeolicum DSM 18409.</title>
        <authorList>
            <person name="Hemp J."/>
        </authorList>
    </citation>
    <scope>NUCLEOTIDE SEQUENCE [LARGE SCALE GENOMIC DNA]</scope>
    <source>
        <strain evidence="9 12">V</strain>
    </source>
</reference>
<evidence type="ECO:0000313" key="11">
    <source>
        <dbReference type="Proteomes" id="UP000050320"/>
    </source>
</evidence>
<comment type="similarity">
    <text evidence="2 5">Belongs to the acyl-CoA dehydrogenase family.</text>
</comment>
<dbReference type="OrthoDB" id="275197at2157"/>
<dbReference type="InterPro" id="IPR013786">
    <property type="entry name" value="AcylCoA_DH/ox_N"/>
</dbReference>
<evidence type="ECO:0000259" key="7">
    <source>
        <dbReference type="Pfam" id="PF02770"/>
    </source>
</evidence>
<comment type="caution">
    <text evidence="9">The sequence shown here is derived from an EMBL/GenBank/DDBJ whole genome shotgun (WGS) entry which is preliminary data.</text>
</comment>
<dbReference type="Pfam" id="PF02771">
    <property type="entry name" value="Acyl-CoA_dh_N"/>
    <property type="match status" value="1"/>
</dbReference>
<dbReference type="Proteomes" id="UP000050515">
    <property type="component" value="Unassembled WGS sequence"/>
</dbReference>
<dbReference type="SUPFAM" id="SSF47203">
    <property type="entry name" value="Acyl-CoA dehydrogenase C-terminal domain-like"/>
    <property type="match status" value="1"/>
</dbReference>
<comment type="cofactor">
    <cofactor evidence="1 5">
        <name>FAD</name>
        <dbReference type="ChEBI" id="CHEBI:57692"/>
    </cofactor>
</comment>
<keyword evidence="3 5" id="KW-0285">Flavoprotein</keyword>
<evidence type="ECO:0000313" key="10">
    <source>
        <dbReference type="EMBL" id="KQB34419.1"/>
    </source>
</evidence>
<dbReference type="EMBL" id="LJCQ01000107">
    <property type="protein sequence ID" value="KPV47260.1"/>
    <property type="molecule type" value="Genomic_DNA"/>
</dbReference>
<evidence type="ECO:0000259" key="6">
    <source>
        <dbReference type="Pfam" id="PF00441"/>
    </source>
</evidence>
<keyword evidence="5" id="KW-0560">Oxidoreductase</keyword>
<dbReference type="InterPro" id="IPR037069">
    <property type="entry name" value="AcylCoA_DH/ox_N_sf"/>
</dbReference>
<gene>
    <name evidence="10" type="ORF">AOG54_01165</name>
    <name evidence="9" type="ORF">SE19_01845</name>
</gene>
<accession>A0A0P9CN48</accession>
<dbReference type="InterPro" id="IPR036250">
    <property type="entry name" value="AcylCo_DH-like_C"/>
</dbReference>
<dbReference type="InterPro" id="IPR006091">
    <property type="entry name" value="Acyl-CoA_Oxase/DH_mid-dom"/>
</dbReference>
<dbReference type="InterPro" id="IPR046373">
    <property type="entry name" value="Acyl-CoA_Oxase/DH_mid-dom_sf"/>
</dbReference>
<dbReference type="PANTHER" id="PTHR43884:SF37">
    <property type="entry name" value="ACYL-COA DEHYDROGENASE"/>
    <property type="match status" value="1"/>
</dbReference>
<sequence length="386" mass="42215">MDFSFSEEEQLIRETTAEFLKRYLEPVADSIDTNEKIPESFLMAAGSHGIISPLIDTLYGGSKLSFMDAAIISEEIAKVDTSMATSVYYLLNTSWAYILQKYGNNFIKSKILPDIAIGKKFIGIASTEASGGSDVAAIKTSGEIKDGKIIINGEKAYISGGIEAKNNGGGHLTLVKTDKNGGHKGITMVYVPADSPGIEMYKINNMGRMGISTCIIRYNNVEIPEENIIGKVNKGFYYAMDGFNHARILVAAACNGLSDSILEKGLNYIKQRSAFGKKLEEFQGVSFKFSELKTELEMSKLLTYKAAYLADTDSNDLYIYSAMSKFKAPQIALDIVKNVMMWFGAYSYSTEAGLEKSARGIFSYLVGAEGALNIMNLIISKAFMGL</sequence>
<dbReference type="RefSeq" id="WP_048101906.1">
    <property type="nucleotide sequence ID" value="NZ_LJCQ01000107.1"/>
</dbReference>
<feature type="domain" description="Acyl-CoA dehydrogenase/oxidase C-terminal" evidence="6">
    <location>
        <begin position="233"/>
        <end position="382"/>
    </location>
</feature>
<dbReference type="SUPFAM" id="SSF56645">
    <property type="entry name" value="Acyl-CoA dehydrogenase NM domain-like"/>
    <property type="match status" value="1"/>
</dbReference>
<feature type="domain" description="Acyl-CoA dehydrogenase/oxidase N-terminal" evidence="8">
    <location>
        <begin position="6"/>
        <end position="118"/>
    </location>
</feature>
<dbReference type="GO" id="GO:0050660">
    <property type="term" value="F:flavin adenine dinucleotide binding"/>
    <property type="evidence" value="ECO:0007669"/>
    <property type="project" value="InterPro"/>
</dbReference>
<dbReference type="PANTHER" id="PTHR43884">
    <property type="entry name" value="ACYL-COA DEHYDROGENASE"/>
    <property type="match status" value="1"/>
</dbReference>
<evidence type="ECO:0000313" key="9">
    <source>
        <dbReference type="EMBL" id="KPV47260.1"/>
    </source>
</evidence>
<dbReference type="GO" id="GO:0003995">
    <property type="term" value="F:acyl-CoA dehydrogenase activity"/>
    <property type="evidence" value="ECO:0007669"/>
    <property type="project" value="TreeGrafter"/>
</dbReference>
<organism evidence="9 12">
    <name type="scientific">Acidiplasma aeolicum</name>
    <dbReference type="NCBI Taxonomy" id="507754"/>
    <lineage>
        <taxon>Archaea</taxon>
        <taxon>Methanobacteriati</taxon>
        <taxon>Thermoplasmatota</taxon>
        <taxon>Thermoplasmata</taxon>
        <taxon>Thermoplasmatales</taxon>
        <taxon>Ferroplasmaceae</taxon>
        <taxon>Acidiplasma</taxon>
    </lineage>
</organism>
<evidence type="ECO:0000259" key="8">
    <source>
        <dbReference type="Pfam" id="PF02771"/>
    </source>
</evidence>
<protein>
    <submittedName>
        <fullName evidence="9">Acyl-CoA dehydrogenase</fullName>
    </submittedName>
</protein>
<dbReference type="EMBL" id="LKBG01000242">
    <property type="protein sequence ID" value="KQB34419.1"/>
    <property type="molecule type" value="Genomic_DNA"/>
</dbReference>
<dbReference type="Pfam" id="PF02770">
    <property type="entry name" value="Acyl-CoA_dh_M"/>
    <property type="match status" value="1"/>
</dbReference>
<dbReference type="AlphaFoldDB" id="A0A0P9CN48"/>
<evidence type="ECO:0000256" key="4">
    <source>
        <dbReference type="ARBA" id="ARBA00022827"/>
    </source>
</evidence>
<keyword evidence="11" id="KW-1185">Reference proteome</keyword>
<evidence type="ECO:0000256" key="3">
    <source>
        <dbReference type="ARBA" id="ARBA00022630"/>
    </source>
</evidence>
<reference evidence="10 11" key="2">
    <citation type="submission" date="2015-09" db="EMBL/GenBank/DDBJ databases">
        <title>Heavy metals and arsenic resistance mechanisms in polyextremophilic archaea of the family Ferroplasmaceae.</title>
        <authorList>
            <person name="Bulaev A.G."/>
            <person name="Kanygina A.V."/>
        </authorList>
    </citation>
    <scope>NUCLEOTIDE SEQUENCE [LARGE SCALE GENOMIC DNA]</scope>
    <source>
        <strain evidence="10 11">VT</strain>
    </source>
</reference>
<evidence type="ECO:0000256" key="1">
    <source>
        <dbReference type="ARBA" id="ARBA00001974"/>
    </source>
</evidence>
<dbReference type="InterPro" id="IPR009075">
    <property type="entry name" value="AcylCo_DH/oxidase_C"/>
</dbReference>
<name>A0A0P9CN48_9ARCH</name>
<keyword evidence="4 5" id="KW-0274">FAD</keyword>
<dbReference type="Gene3D" id="2.40.110.10">
    <property type="entry name" value="Butyryl-CoA Dehydrogenase, subunit A, domain 2"/>
    <property type="match status" value="1"/>
</dbReference>